<gene>
    <name evidence="2" type="ORF">SAMN04488543_1164</name>
</gene>
<proteinExistence type="predicted"/>
<sequence>MTLLPGLACLLWVLLTAASVLAWPAPHGRRPRLVRTRALVVVLGVEVLGAGLVALLGASGSPLSTPWSWFAVVLGSAASLLGGGVVTRCVLALADASSRPEGPRVQRTVLRGGTWIGALERLAVTATLVAGWPEGLAAVVAVKAFARYPELRASPTTGAVERFIIGTFTSLGWAAVCAGTVLVLT</sequence>
<organism evidence="2 3">
    <name type="scientific">Friedmanniella luteola</name>
    <dbReference type="NCBI Taxonomy" id="546871"/>
    <lineage>
        <taxon>Bacteria</taxon>
        <taxon>Bacillati</taxon>
        <taxon>Actinomycetota</taxon>
        <taxon>Actinomycetes</taxon>
        <taxon>Propionibacteriales</taxon>
        <taxon>Nocardioidaceae</taxon>
        <taxon>Friedmanniella</taxon>
    </lineage>
</organism>
<dbReference type="Proteomes" id="UP000199092">
    <property type="component" value="Chromosome I"/>
</dbReference>
<evidence type="ECO:0000256" key="1">
    <source>
        <dbReference type="SAM" id="Phobius"/>
    </source>
</evidence>
<accession>A0A1H1PU24</accession>
<dbReference type="OrthoDB" id="3388334at2"/>
<keyword evidence="1" id="KW-0472">Membrane</keyword>
<dbReference type="STRING" id="546871.SAMN04488543_1164"/>
<keyword evidence="1" id="KW-0812">Transmembrane</keyword>
<keyword evidence="1" id="KW-1133">Transmembrane helix</keyword>
<feature type="transmembrane region" description="Helical" evidence="1">
    <location>
        <begin position="69"/>
        <end position="94"/>
    </location>
</feature>
<protein>
    <submittedName>
        <fullName evidence="2">Uncharacterized protein</fullName>
    </submittedName>
</protein>
<dbReference type="AlphaFoldDB" id="A0A1H1PU24"/>
<dbReference type="EMBL" id="LT629749">
    <property type="protein sequence ID" value="SDS14517.1"/>
    <property type="molecule type" value="Genomic_DNA"/>
</dbReference>
<feature type="transmembrane region" description="Helical" evidence="1">
    <location>
        <begin position="38"/>
        <end position="57"/>
    </location>
</feature>
<feature type="transmembrane region" description="Helical" evidence="1">
    <location>
        <begin position="163"/>
        <end position="184"/>
    </location>
</feature>
<reference evidence="2 3" key="1">
    <citation type="submission" date="2016-10" db="EMBL/GenBank/DDBJ databases">
        <authorList>
            <person name="de Groot N.N."/>
        </authorList>
    </citation>
    <scope>NUCLEOTIDE SEQUENCE [LARGE SCALE GENOMIC DNA]</scope>
    <source>
        <strain evidence="2 3">DSM 21741</strain>
    </source>
</reference>
<evidence type="ECO:0000313" key="3">
    <source>
        <dbReference type="Proteomes" id="UP000199092"/>
    </source>
</evidence>
<name>A0A1H1PU24_9ACTN</name>
<evidence type="ECO:0000313" key="2">
    <source>
        <dbReference type="EMBL" id="SDS14517.1"/>
    </source>
</evidence>
<keyword evidence="3" id="KW-1185">Reference proteome</keyword>
<dbReference type="RefSeq" id="WP_157720309.1">
    <property type="nucleotide sequence ID" value="NZ_LT629749.1"/>
</dbReference>